<name>A0A5R9KCB5_9BACT</name>
<organism evidence="6 7">
    <name type="scientific">Dyadobacter sediminis</name>
    <dbReference type="NCBI Taxonomy" id="1493691"/>
    <lineage>
        <taxon>Bacteria</taxon>
        <taxon>Pseudomonadati</taxon>
        <taxon>Bacteroidota</taxon>
        <taxon>Cytophagia</taxon>
        <taxon>Cytophagales</taxon>
        <taxon>Spirosomataceae</taxon>
        <taxon>Dyadobacter</taxon>
    </lineage>
</organism>
<feature type="active site" evidence="4">
    <location>
        <position position="131"/>
    </location>
</feature>
<dbReference type="GO" id="GO:0005737">
    <property type="term" value="C:cytoplasm"/>
    <property type="evidence" value="ECO:0007669"/>
    <property type="project" value="InterPro"/>
</dbReference>
<dbReference type="SUPFAM" id="SSF52738">
    <property type="entry name" value="Methylesterase CheB, C-terminal domain"/>
    <property type="match status" value="1"/>
</dbReference>
<dbReference type="Gene3D" id="3.40.50.180">
    <property type="entry name" value="Methylesterase CheB, C-terminal domain"/>
    <property type="match status" value="1"/>
</dbReference>
<dbReference type="EC" id="3.1.1.61" evidence="2"/>
<dbReference type="RefSeq" id="WP_138282621.1">
    <property type="nucleotide sequence ID" value="NZ_BMGE01000003.1"/>
</dbReference>
<evidence type="ECO:0000256" key="2">
    <source>
        <dbReference type="ARBA" id="ARBA00039140"/>
    </source>
</evidence>
<dbReference type="InterPro" id="IPR035909">
    <property type="entry name" value="CheB_C"/>
</dbReference>
<dbReference type="OrthoDB" id="1524092at2"/>
<evidence type="ECO:0000256" key="4">
    <source>
        <dbReference type="PROSITE-ProRule" id="PRU00050"/>
    </source>
</evidence>
<dbReference type="PROSITE" id="PS50122">
    <property type="entry name" value="CHEB"/>
    <property type="match status" value="1"/>
</dbReference>
<gene>
    <name evidence="6" type="ORF">FEM55_17030</name>
</gene>
<protein>
    <recommendedName>
        <fullName evidence="2">protein-glutamate methylesterase</fullName>
        <ecNumber evidence="2">3.1.1.61</ecNumber>
    </recommendedName>
</protein>
<dbReference type="Proteomes" id="UP000309788">
    <property type="component" value="Unassembled WGS sequence"/>
</dbReference>
<accession>A0A5R9KCB5</accession>
<evidence type="ECO:0000256" key="1">
    <source>
        <dbReference type="ARBA" id="ARBA00022801"/>
    </source>
</evidence>
<keyword evidence="1 4" id="KW-0378">Hydrolase</keyword>
<dbReference type="GO" id="GO:0000156">
    <property type="term" value="F:phosphorelay response regulator activity"/>
    <property type="evidence" value="ECO:0007669"/>
    <property type="project" value="InterPro"/>
</dbReference>
<keyword evidence="4" id="KW-0145">Chemotaxis</keyword>
<proteinExistence type="predicted"/>
<evidence type="ECO:0000313" key="6">
    <source>
        <dbReference type="EMBL" id="TLU92424.1"/>
    </source>
</evidence>
<dbReference type="EMBL" id="VCEI01000025">
    <property type="protein sequence ID" value="TLU92424.1"/>
    <property type="molecule type" value="Genomic_DNA"/>
</dbReference>
<dbReference type="AlphaFoldDB" id="A0A5R9KCB5"/>
<comment type="catalytic activity">
    <reaction evidence="3">
        <text>[protein]-L-glutamate 5-O-methyl ester + H2O = L-glutamyl-[protein] + methanol + H(+)</text>
        <dbReference type="Rhea" id="RHEA:23236"/>
        <dbReference type="Rhea" id="RHEA-COMP:10208"/>
        <dbReference type="Rhea" id="RHEA-COMP:10311"/>
        <dbReference type="ChEBI" id="CHEBI:15377"/>
        <dbReference type="ChEBI" id="CHEBI:15378"/>
        <dbReference type="ChEBI" id="CHEBI:17790"/>
        <dbReference type="ChEBI" id="CHEBI:29973"/>
        <dbReference type="ChEBI" id="CHEBI:82795"/>
        <dbReference type="EC" id="3.1.1.61"/>
    </reaction>
</comment>
<comment type="caution">
    <text evidence="6">The sequence shown here is derived from an EMBL/GenBank/DDBJ whole genome shotgun (WGS) entry which is preliminary data.</text>
</comment>
<dbReference type="PANTHER" id="PTHR42872">
    <property type="entry name" value="PROTEIN-GLUTAMATE METHYLESTERASE/PROTEIN-GLUTAMINE GLUTAMINASE"/>
    <property type="match status" value="1"/>
</dbReference>
<sequence length="343" mass="38223">MQRRDIIVIGASSGGVMALKELVSNLPADFKGSVFIVLHIPAYSESRLPWILEKASKLQAVHPKDGDQIEPGKIYVAVNDHHLIVEEGKVRVKRGPKENRFRPSIDALFRSAAYVYGSRVIGIILSGVLNDGVSGLWTIQQQGGMAIVQDPDDAEQPQLPENTLEYVHADYTISALDMGPIISALVTEPAPERNKFTSQQLKLLELEVIIATKGNAFEMGIMDMGEFTPFTCPQCHGALVRLVENKFIRFRCHTGHAYTASSLLAELSEVVENKLWQTMRGLEEMDMLLSSIADQYKELGNVQASNLFRSKADESGKRAQLIHDLVFEQEQYSEDVRLNKEDV</sequence>
<dbReference type="Pfam" id="PF01339">
    <property type="entry name" value="CheB_methylest"/>
    <property type="match status" value="1"/>
</dbReference>
<feature type="active site" evidence="4">
    <location>
        <position position="39"/>
    </location>
</feature>
<keyword evidence="7" id="KW-1185">Reference proteome</keyword>
<feature type="domain" description="CheB-type methylesterase" evidence="5">
    <location>
        <begin position="1"/>
        <end position="189"/>
    </location>
</feature>
<evidence type="ECO:0000259" key="5">
    <source>
        <dbReference type="PROSITE" id="PS50122"/>
    </source>
</evidence>
<dbReference type="PIRSF" id="PIRSF036461">
    <property type="entry name" value="Chmtx_methlestr"/>
    <property type="match status" value="1"/>
</dbReference>
<dbReference type="GO" id="GO:0008984">
    <property type="term" value="F:protein-glutamate methylesterase activity"/>
    <property type="evidence" value="ECO:0007669"/>
    <property type="project" value="UniProtKB-EC"/>
</dbReference>
<dbReference type="CDD" id="cd16433">
    <property type="entry name" value="CheB"/>
    <property type="match status" value="1"/>
</dbReference>
<dbReference type="GO" id="GO:0006935">
    <property type="term" value="P:chemotaxis"/>
    <property type="evidence" value="ECO:0007669"/>
    <property type="project" value="UniProtKB-UniRule"/>
</dbReference>
<feature type="active site" evidence="4">
    <location>
        <position position="12"/>
    </location>
</feature>
<evidence type="ECO:0000313" key="7">
    <source>
        <dbReference type="Proteomes" id="UP000309788"/>
    </source>
</evidence>
<dbReference type="PANTHER" id="PTHR42872:SF6">
    <property type="entry name" value="PROTEIN-GLUTAMATE METHYLESTERASE_PROTEIN-GLUTAMINE GLUTAMINASE"/>
    <property type="match status" value="1"/>
</dbReference>
<evidence type="ECO:0000256" key="3">
    <source>
        <dbReference type="ARBA" id="ARBA00048267"/>
    </source>
</evidence>
<reference evidence="6 7" key="1">
    <citation type="submission" date="2019-05" db="EMBL/GenBank/DDBJ databases">
        <authorList>
            <person name="Qu J.-H."/>
        </authorList>
    </citation>
    <scope>NUCLEOTIDE SEQUENCE [LARGE SCALE GENOMIC DNA]</scope>
    <source>
        <strain evidence="6 7">Z12</strain>
    </source>
</reference>
<dbReference type="InterPro" id="IPR000673">
    <property type="entry name" value="Sig_transdc_resp-reg_Me-estase"/>
</dbReference>
<dbReference type="InterPro" id="IPR011247">
    <property type="entry name" value="Chemotax_prot-Glu_Me-esterase"/>
</dbReference>